<sequence>MGRWEEWRVKQGNDRRREETRRRGKGGRRAIRRGDRLLLKCRMDVRTWRRTRGEAEQNCSDTVGWLRLGPVH</sequence>
<reference evidence="2 3" key="1">
    <citation type="journal article" date="2014" name="Agronomy (Basel)">
        <title>A Draft Genome Sequence for Ensete ventricosum, the Drought-Tolerant Tree Against Hunger.</title>
        <authorList>
            <person name="Harrison J."/>
            <person name="Moore K.A."/>
            <person name="Paszkiewicz K."/>
            <person name="Jones T."/>
            <person name="Grant M."/>
            <person name="Ambacheew D."/>
            <person name="Muzemil S."/>
            <person name="Studholme D.J."/>
        </authorList>
    </citation>
    <scope>NUCLEOTIDE SEQUENCE [LARGE SCALE GENOMIC DNA]</scope>
</reference>
<dbReference type="Proteomes" id="UP000287651">
    <property type="component" value="Unassembled WGS sequence"/>
</dbReference>
<gene>
    <name evidence="2" type="ORF">B296_00054614</name>
</gene>
<feature type="compositionally biased region" description="Basic and acidic residues" evidence="1">
    <location>
        <begin position="1"/>
        <end position="21"/>
    </location>
</feature>
<evidence type="ECO:0000256" key="1">
    <source>
        <dbReference type="SAM" id="MobiDB-lite"/>
    </source>
</evidence>
<name>A0A426X345_ENSVE</name>
<proteinExistence type="predicted"/>
<accession>A0A426X345</accession>
<evidence type="ECO:0000313" key="3">
    <source>
        <dbReference type="Proteomes" id="UP000287651"/>
    </source>
</evidence>
<evidence type="ECO:0000313" key="2">
    <source>
        <dbReference type="EMBL" id="RRT33894.1"/>
    </source>
</evidence>
<dbReference type="EMBL" id="AMZH03027989">
    <property type="protein sequence ID" value="RRT33894.1"/>
    <property type="molecule type" value="Genomic_DNA"/>
</dbReference>
<protein>
    <submittedName>
        <fullName evidence="2">Uncharacterized protein</fullName>
    </submittedName>
</protein>
<comment type="caution">
    <text evidence="2">The sequence shown here is derived from an EMBL/GenBank/DDBJ whole genome shotgun (WGS) entry which is preliminary data.</text>
</comment>
<organism evidence="2 3">
    <name type="scientific">Ensete ventricosum</name>
    <name type="common">Abyssinian banana</name>
    <name type="synonym">Musa ensete</name>
    <dbReference type="NCBI Taxonomy" id="4639"/>
    <lineage>
        <taxon>Eukaryota</taxon>
        <taxon>Viridiplantae</taxon>
        <taxon>Streptophyta</taxon>
        <taxon>Embryophyta</taxon>
        <taxon>Tracheophyta</taxon>
        <taxon>Spermatophyta</taxon>
        <taxon>Magnoliopsida</taxon>
        <taxon>Liliopsida</taxon>
        <taxon>Zingiberales</taxon>
        <taxon>Musaceae</taxon>
        <taxon>Ensete</taxon>
    </lineage>
</organism>
<dbReference type="AlphaFoldDB" id="A0A426X345"/>
<feature type="region of interest" description="Disordered" evidence="1">
    <location>
        <begin position="1"/>
        <end position="29"/>
    </location>
</feature>